<dbReference type="InterPro" id="IPR012702">
    <property type="entry name" value="CP_lyase_PhnF"/>
</dbReference>
<dbReference type="InterPro" id="IPR011663">
    <property type="entry name" value="UTRA"/>
</dbReference>
<evidence type="ECO:0000259" key="4">
    <source>
        <dbReference type="PROSITE" id="PS50949"/>
    </source>
</evidence>
<feature type="domain" description="HTH gntR-type" evidence="4">
    <location>
        <begin position="22"/>
        <end position="90"/>
    </location>
</feature>
<organism evidence="5 6">
    <name type="scientific">Roseibium album</name>
    <dbReference type="NCBI Taxonomy" id="311410"/>
    <lineage>
        <taxon>Bacteria</taxon>
        <taxon>Pseudomonadati</taxon>
        <taxon>Pseudomonadota</taxon>
        <taxon>Alphaproteobacteria</taxon>
        <taxon>Hyphomicrobiales</taxon>
        <taxon>Stappiaceae</taxon>
        <taxon>Roseibium</taxon>
    </lineage>
</organism>
<dbReference type="InterPro" id="IPR036390">
    <property type="entry name" value="WH_DNA-bd_sf"/>
</dbReference>
<dbReference type="InterPro" id="IPR000524">
    <property type="entry name" value="Tscrpt_reg_HTH_GntR"/>
</dbReference>
<keyword evidence="2" id="KW-0238">DNA-binding</keyword>
<proteinExistence type="predicted"/>
<accession>A0A0M7ABB7</accession>
<dbReference type="SMART" id="SM00866">
    <property type="entry name" value="UTRA"/>
    <property type="match status" value="1"/>
</dbReference>
<dbReference type="Gene3D" id="3.40.1410.10">
    <property type="entry name" value="Chorismate lyase-like"/>
    <property type="match status" value="1"/>
</dbReference>
<evidence type="ECO:0000256" key="1">
    <source>
        <dbReference type="ARBA" id="ARBA00023015"/>
    </source>
</evidence>
<dbReference type="InterPro" id="IPR028978">
    <property type="entry name" value="Chorismate_lyase_/UTRA_dom_sf"/>
</dbReference>
<dbReference type="STRING" id="311410.LA5095_02240"/>
<dbReference type="GO" id="GO:0003677">
    <property type="term" value="F:DNA binding"/>
    <property type="evidence" value="ECO:0007669"/>
    <property type="project" value="UniProtKB-KW"/>
</dbReference>
<name>A0A0M7ABB7_9HYPH</name>
<dbReference type="PANTHER" id="PTHR44846:SF1">
    <property type="entry name" value="MANNOSYL-D-GLYCERATE TRANSPORT_METABOLISM SYSTEM REPRESSOR MNGR-RELATED"/>
    <property type="match status" value="1"/>
</dbReference>
<dbReference type="EMBL" id="CXWC01000002">
    <property type="protein sequence ID" value="CTQ66426.1"/>
    <property type="molecule type" value="Genomic_DNA"/>
</dbReference>
<sequence>MVSKFDDERMTNHTILDRSAGIAVWRQIMETLKAEIVSGAFEEGSRLPPESDLAKRFGVNRHTVRRAIAALTSEGILRADQGRGTFVASAPLSYPIGPRTRFSEIVSEQDRAPSGRLIGSALEEADALLANQLGISLGTMLIRLETLRVADGVPIIVGTNWFERSRVPNFVADYAETGSITKALELAGIEDYRRKETRITSELVEAKDAQQLGIPLGQPVLVVESVNLDMTGRPIQYTRARAAADRIQLVVNGDV</sequence>
<evidence type="ECO:0000313" key="6">
    <source>
        <dbReference type="Proteomes" id="UP000049983"/>
    </source>
</evidence>
<keyword evidence="1" id="KW-0805">Transcription regulation</keyword>
<protein>
    <submittedName>
        <fullName evidence="5">Putative transcriptional regulator PhnF</fullName>
    </submittedName>
</protein>
<evidence type="ECO:0000256" key="3">
    <source>
        <dbReference type="ARBA" id="ARBA00023163"/>
    </source>
</evidence>
<reference evidence="6" key="1">
    <citation type="submission" date="2015-07" db="EMBL/GenBank/DDBJ databases">
        <authorList>
            <person name="Rodrigo-Torres Lidia"/>
            <person name="Arahal R.David."/>
        </authorList>
    </citation>
    <scope>NUCLEOTIDE SEQUENCE [LARGE SCALE GENOMIC DNA]</scope>
    <source>
        <strain evidence="6">CECT 5096</strain>
    </source>
</reference>
<dbReference type="SUPFAM" id="SSF46785">
    <property type="entry name" value="Winged helix' DNA-binding domain"/>
    <property type="match status" value="1"/>
</dbReference>
<dbReference type="PANTHER" id="PTHR44846">
    <property type="entry name" value="MANNOSYL-D-GLYCERATE TRANSPORT/METABOLISM SYSTEM REPRESSOR MNGR-RELATED"/>
    <property type="match status" value="1"/>
</dbReference>
<dbReference type="Pfam" id="PF07702">
    <property type="entry name" value="UTRA"/>
    <property type="match status" value="1"/>
</dbReference>
<dbReference type="NCBIfam" id="TIGR02325">
    <property type="entry name" value="C_P_lyase_phnF"/>
    <property type="match status" value="1"/>
</dbReference>
<dbReference type="InterPro" id="IPR036388">
    <property type="entry name" value="WH-like_DNA-bd_sf"/>
</dbReference>
<dbReference type="Gene3D" id="1.10.10.10">
    <property type="entry name" value="Winged helix-like DNA-binding domain superfamily/Winged helix DNA-binding domain"/>
    <property type="match status" value="1"/>
</dbReference>
<dbReference type="PRINTS" id="PR00035">
    <property type="entry name" value="HTHGNTR"/>
</dbReference>
<gene>
    <name evidence="5" type="primary">phnF</name>
    <name evidence="5" type="ORF">LA5096_01096</name>
</gene>
<dbReference type="InterPro" id="IPR050679">
    <property type="entry name" value="Bact_HTH_transcr_reg"/>
</dbReference>
<evidence type="ECO:0000313" key="5">
    <source>
        <dbReference type="EMBL" id="CTQ66426.1"/>
    </source>
</evidence>
<dbReference type="AlphaFoldDB" id="A0A0M7ABB7"/>
<dbReference type="SMART" id="SM00345">
    <property type="entry name" value="HTH_GNTR"/>
    <property type="match status" value="1"/>
</dbReference>
<dbReference type="PROSITE" id="PS50949">
    <property type="entry name" value="HTH_GNTR"/>
    <property type="match status" value="1"/>
</dbReference>
<dbReference type="GO" id="GO:0045892">
    <property type="term" value="P:negative regulation of DNA-templated transcription"/>
    <property type="evidence" value="ECO:0007669"/>
    <property type="project" value="TreeGrafter"/>
</dbReference>
<dbReference type="CDD" id="cd07377">
    <property type="entry name" value="WHTH_GntR"/>
    <property type="match status" value="1"/>
</dbReference>
<dbReference type="GO" id="GO:0003700">
    <property type="term" value="F:DNA-binding transcription factor activity"/>
    <property type="evidence" value="ECO:0007669"/>
    <property type="project" value="InterPro"/>
</dbReference>
<dbReference type="Pfam" id="PF00392">
    <property type="entry name" value="GntR"/>
    <property type="match status" value="1"/>
</dbReference>
<dbReference type="SUPFAM" id="SSF64288">
    <property type="entry name" value="Chorismate lyase-like"/>
    <property type="match status" value="1"/>
</dbReference>
<dbReference type="Proteomes" id="UP000049983">
    <property type="component" value="Unassembled WGS sequence"/>
</dbReference>
<keyword evidence="6" id="KW-1185">Reference proteome</keyword>
<keyword evidence="3" id="KW-0804">Transcription</keyword>
<evidence type="ECO:0000256" key="2">
    <source>
        <dbReference type="ARBA" id="ARBA00023125"/>
    </source>
</evidence>